<dbReference type="AlphaFoldDB" id="A0A0B7BP37"/>
<protein>
    <submittedName>
        <fullName evidence="1">Uncharacterized protein</fullName>
    </submittedName>
</protein>
<name>A0A0B7BP37_9EUPU</name>
<gene>
    <name evidence="1" type="primary">ORF199028</name>
</gene>
<accession>A0A0B7BP37</accession>
<sequence length="111" mass="12214">MLLPPMQQESECFTLPVPKGSWLADLISLPGVLVHTKPPIKQSCIEICEVEGIYDCLIYTSTTLTMDAALASLSALSFLVHIMVKHMTTGKIIGRRKMGKKIEKTMVNLAP</sequence>
<organism evidence="1">
    <name type="scientific">Arion vulgaris</name>
    <dbReference type="NCBI Taxonomy" id="1028688"/>
    <lineage>
        <taxon>Eukaryota</taxon>
        <taxon>Metazoa</taxon>
        <taxon>Spiralia</taxon>
        <taxon>Lophotrochozoa</taxon>
        <taxon>Mollusca</taxon>
        <taxon>Gastropoda</taxon>
        <taxon>Heterobranchia</taxon>
        <taxon>Euthyneura</taxon>
        <taxon>Panpulmonata</taxon>
        <taxon>Eupulmonata</taxon>
        <taxon>Stylommatophora</taxon>
        <taxon>Helicina</taxon>
        <taxon>Arionoidea</taxon>
        <taxon>Arionidae</taxon>
        <taxon>Arion</taxon>
    </lineage>
</organism>
<evidence type="ECO:0000313" key="1">
    <source>
        <dbReference type="EMBL" id="CEK94121.1"/>
    </source>
</evidence>
<proteinExistence type="predicted"/>
<dbReference type="EMBL" id="HACG01047256">
    <property type="protein sequence ID" value="CEK94121.1"/>
    <property type="molecule type" value="Transcribed_RNA"/>
</dbReference>
<reference evidence="1" key="1">
    <citation type="submission" date="2014-12" db="EMBL/GenBank/DDBJ databases">
        <title>Insight into the proteome of Arion vulgaris.</title>
        <authorList>
            <person name="Aradska J."/>
            <person name="Bulat T."/>
            <person name="Smidak R."/>
            <person name="Sarate P."/>
            <person name="Gangsoo J."/>
            <person name="Sialana F."/>
            <person name="Bilban M."/>
            <person name="Lubec G."/>
        </authorList>
    </citation>
    <scope>NUCLEOTIDE SEQUENCE</scope>
    <source>
        <tissue evidence="1">Skin</tissue>
    </source>
</reference>